<name>A0ABQ8IS97_DERPT</name>
<accession>A0ABQ8IS97</accession>
<organism evidence="2 3">
    <name type="scientific">Dermatophagoides pteronyssinus</name>
    <name type="common">European house dust mite</name>
    <dbReference type="NCBI Taxonomy" id="6956"/>
    <lineage>
        <taxon>Eukaryota</taxon>
        <taxon>Metazoa</taxon>
        <taxon>Ecdysozoa</taxon>
        <taxon>Arthropoda</taxon>
        <taxon>Chelicerata</taxon>
        <taxon>Arachnida</taxon>
        <taxon>Acari</taxon>
        <taxon>Acariformes</taxon>
        <taxon>Sarcoptiformes</taxon>
        <taxon>Astigmata</taxon>
        <taxon>Psoroptidia</taxon>
        <taxon>Analgoidea</taxon>
        <taxon>Pyroglyphidae</taxon>
        <taxon>Dermatophagoidinae</taxon>
        <taxon>Dermatophagoides</taxon>
    </lineage>
</organism>
<reference evidence="2 3" key="1">
    <citation type="journal article" date="2018" name="J. Allergy Clin. Immunol.">
        <title>High-quality assembly of Dermatophagoides pteronyssinus genome and transcriptome reveals a wide range of novel allergens.</title>
        <authorList>
            <person name="Liu X.Y."/>
            <person name="Yang K.Y."/>
            <person name="Wang M.Q."/>
            <person name="Kwok J.S."/>
            <person name="Zeng X."/>
            <person name="Yang Z."/>
            <person name="Xiao X.J."/>
            <person name="Lau C.P."/>
            <person name="Li Y."/>
            <person name="Huang Z.M."/>
            <person name="Ba J.G."/>
            <person name="Yim A.K."/>
            <person name="Ouyang C.Y."/>
            <person name="Ngai S.M."/>
            <person name="Chan T.F."/>
            <person name="Leung E.L."/>
            <person name="Liu L."/>
            <person name="Liu Z.G."/>
            <person name="Tsui S.K."/>
        </authorList>
    </citation>
    <scope>NUCLEOTIDE SEQUENCE [LARGE SCALE GENOMIC DNA]</scope>
    <source>
        <strain evidence="2">Derp</strain>
    </source>
</reference>
<sequence>MAIMPKICETIIIIWIDSFESVSIGINFSQKMNFLMFGYSFNVINIVSEIIAVFNYVLPKVH</sequence>
<keyword evidence="1" id="KW-1133">Transmembrane helix</keyword>
<keyword evidence="1" id="KW-0472">Membrane</keyword>
<evidence type="ECO:0000313" key="2">
    <source>
        <dbReference type="EMBL" id="KAH9412935.1"/>
    </source>
</evidence>
<dbReference type="Proteomes" id="UP000887458">
    <property type="component" value="Unassembled WGS sequence"/>
</dbReference>
<gene>
    <name evidence="2" type="ORF">DERP_013245</name>
</gene>
<keyword evidence="3" id="KW-1185">Reference proteome</keyword>
<protein>
    <submittedName>
        <fullName evidence="2">Uncharacterized protein</fullName>
    </submittedName>
</protein>
<evidence type="ECO:0000256" key="1">
    <source>
        <dbReference type="SAM" id="Phobius"/>
    </source>
</evidence>
<reference evidence="2 3" key="2">
    <citation type="journal article" date="2022" name="Mol. Biol. Evol.">
        <title>Comparative Genomics Reveals Insights into the Divergent Evolution of Astigmatic Mites and Household Pest Adaptations.</title>
        <authorList>
            <person name="Xiong Q."/>
            <person name="Wan A.T."/>
            <person name="Liu X."/>
            <person name="Fung C.S."/>
            <person name="Xiao X."/>
            <person name="Malainual N."/>
            <person name="Hou J."/>
            <person name="Wang L."/>
            <person name="Wang M."/>
            <person name="Yang K.Y."/>
            <person name="Cui Y."/>
            <person name="Leung E.L."/>
            <person name="Nong W."/>
            <person name="Shin S.K."/>
            <person name="Au S.W."/>
            <person name="Jeong K.Y."/>
            <person name="Chew F.T."/>
            <person name="Hui J.H."/>
            <person name="Leung T.F."/>
            <person name="Tungtrongchitr A."/>
            <person name="Zhong N."/>
            <person name="Liu Z."/>
            <person name="Tsui S.K."/>
        </authorList>
    </citation>
    <scope>NUCLEOTIDE SEQUENCE [LARGE SCALE GENOMIC DNA]</scope>
    <source>
        <strain evidence="2">Derp</strain>
    </source>
</reference>
<dbReference type="EMBL" id="NJHN03000126">
    <property type="protein sequence ID" value="KAH9412935.1"/>
    <property type="molecule type" value="Genomic_DNA"/>
</dbReference>
<keyword evidence="1" id="KW-0812">Transmembrane</keyword>
<feature type="transmembrane region" description="Helical" evidence="1">
    <location>
        <begin position="34"/>
        <end position="58"/>
    </location>
</feature>
<comment type="caution">
    <text evidence="2">The sequence shown here is derived from an EMBL/GenBank/DDBJ whole genome shotgun (WGS) entry which is preliminary data.</text>
</comment>
<evidence type="ECO:0000313" key="3">
    <source>
        <dbReference type="Proteomes" id="UP000887458"/>
    </source>
</evidence>
<feature type="transmembrane region" description="Helical" evidence="1">
    <location>
        <begin position="7"/>
        <end position="28"/>
    </location>
</feature>
<proteinExistence type="predicted"/>